<evidence type="ECO:0000256" key="5">
    <source>
        <dbReference type="RuleBase" id="RU000383"/>
    </source>
</evidence>
<dbReference type="PIRSF" id="PIRSF001771">
    <property type="entry name" value="Cyclin_A_B_D_E"/>
    <property type="match status" value="1"/>
</dbReference>
<dbReference type="Pfam" id="PF02984">
    <property type="entry name" value="Cyclin_C"/>
    <property type="match status" value="1"/>
</dbReference>
<evidence type="ECO:0000256" key="1">
    <source>
        <dbReference type="ARBA" id="ARBA00006955"/>
    </source>
</evidence>
<dbReference type="SUPFAM" id="SSF47954">
    <property type="entry name" value="Cyclin-like"/>
    <property type="match status" value="2"/>
</dbReference>
<evidence type="ECO:0000259" key="8">
    <source>
        <dbReference type="SMART" id="SM00385"/>
    </source>
</evidence>
<dbReference type="EMBL" id="QGNW01000067">
    <property type="protein sequence ID" value="RVX03152.1"/>
    <property type="molecule type" value="Genomic_DNA"/>
</dbReference>
<dbReference type="GO" id="GO:0044772">
    <property type="term" value="P:mitotic cell cycle phase transition"/>
    <property type="evidence" value="ECO:0007669"/>
    <property type="project" value="InterPro"/>
</dbReference>
<accession>A0A438J2K0</accession>
<keyword evidence="6" id="KW-0175">Coiled coil</keyword>
<feature type="compositionally biased region" description="Basic and acidic residues" evidence="7">
    <location>
        <begin position="8"/>
        <end position="31"/>
    </location>
</feature>
<dbReference type="Proteomes" id="UP000288805">
    <property type="component" value="Unassembled WGS sequence"/>
</dbReference>
<dbReference type="Pfam" id="PF00134">
    <property type="entry name" value="Cyclin_N"/>
    <property type="match status" value="1"/>
</dbReference>
<dbReference type="InterPro" id="IPR004367">
    <property type="entry name" value="Cyclin_C-dom"/>
</dbReference>
<dbReference type="SMART" id="SM00385">
    <property type="entry name" value="CYCLIN"/>
    <property type="match status" value="2"/>
</dbReference>
<dbReference type="InterPro" id="IPR036915">
    <property type="entry name" value="Cyclin-like_sf"/>
</dbReference>
<dbReference type="GO" id="GO:0016538">
    <property type="term" value="F:cyclin-dependent protein serine/threonine kinase regulator activity"/>
    <property type="evidence" value="ECO:0007669"/>
    <property type="project" value="InterPro"/>
</dbReference>
<feature type="domain" description="Cyclin-like" evidence="8">
    <location>
        <begin position="259"/>
        <end position="343"/>
    </location>
</feature>
<feature type="compositionally biased region" description="Basic and acidic residues" evidence="7">
    <location>
        <begin position="157"/>
        <end position="175"/>
    </location>
</feature>
<dbReference type="InterPro" id="IPR006671">
    <property type="entry name" value="Cyclin_N"/>
</dbReference>
<keyword evidence="3 5" id="KW-0195">Cyclin</keyword>
<protein>
    <submittedName>
        <fullName evidence="10">G2/mitotic-specific cyclin-1</fullName>
    </submittedName>
</protein>
<evidence type="ECO:0000259" key="9">
    <source>
        <dbReference type="SMART" id="SM01332"/>
    </source>
</evidence>
<evidence type="ECO:0000256" key="7">
    <source>
        <dbReference type="SAM" id="MobiDB-lite"/>
    </source>
</evidence>
<dbReference type="GO" id="GO:0051301">
    <property type="term" value="P:cell division"/>
    <property type="evidence" value="ECO:0007669"/>
    <property type="project" value="UniProtKB-KW"/>
</dbReference>
<dbReference type="InterPro" id="IPR013763">
    <property type="entry name" value="Cyclin-like_dom"/>
</dbReference>
<dbReference type="InterPro" id="IPR048258">
    <property type="entry name" value="Cyclins_cyclin-box"/>
</dbReference>
<gene>
    <name evidence="10" type="primary">CCN1</name>
    <name evidence="10" type="ORF">CK203_016763</name>
</gene>
<name>A0A438J2K0_VITVI</name>
<comment type="caution">
    <text evidence="10">The sequence shown here is derived from an EMBL/GenBank/DDBJ whole genome shotgun (WGS) entry which is preliminary data.</text>
</comment>
<evidence type="ECO:0000256" key="4">
    <source>
        <dbReference type="ARBA" id="ARBA00023306"/>
    </source>
</evidence>
<evidence type="ECO:0000313" key="10">
    <source>
        <dbReference type="EMBL" id="RVX03152.1"/>
    </source>
</evidence>
<evidence type="ECO:0000313" key="11">
    <source>
        <dbReference type="Proteomes" id="UP000288805"/>
    </source>
</evidence>
<dbReference type="InterPro" id="IPR039361">
    <property type="entry name" value="Cyclin"/>
</dbReference>
<keyword evidence="2" id="KW-0132">Cell division</keyword>
<dbReference type="AlphaFoldDB" id="A0A438J2K0"/>
<feature type="region of interest" description="Disordered" evidence="7">
    <location>
        <begin position="1"/>
        <end position="44"/>
    </location>
</feature>
<evidence type="ECO:0000256" key="2">
    <source>
        <dbReference type="ARBA" id="ARBA00022618"/>
    </source>
</evidence>
<dbReference type="PROSITE" id="PS00292">
    <property type="entry name" value="CYCLINS"/>
    <property type="match status" value="1"/>
</dbReference>
<reference evidence="10 11" key="1">
    <citation type="journal article" date="2018" name="PLoS Genet.">
        <title>Population sequencing reveals clonal diversity and ancestral inbreeding in the grapevine cultivar Chardonnay.</title>
        <authorList>
            <person name="Roach M.J."/>
            <person name="Johnson D.L."/>
            <person name="Bohlmann J."/>
            <person name="van Vuuren H.J."/>
            <person name="Jones S.J."/>
            <person name="Pretorius I.S."/>
            <person name="Schmidt S.A."/>
            <person name="Borneman A.R."/>
        </authorList>
    </citation>
    <scope>NUCLEOTIDE SEQUENCE [LARGE SCALE GENOMIC DNA]</scope>
    <source>
        <strain evidence="11">cv. Chardonnay</strain>
        <tissue evidence="10">Leaf</tissue>
    </source>
</reference>
<sequence>MFLNTTLKRSEREREREMASRAVVPRDHQQPRGEAVAGNGKQKKIVAAERRNRQALGDIGNLVTIGVDGKPQPQISRPITRGFCAQLLAKAKEAENNKKAVRDNVDGAQLRANVDGALLVTNGAAAGKGPEAEKAAQKKVAVKTKPEAVIELSSDTEEVKKEKPINTKKTGEGSSRKKVQTMTSILTSRSKAACGLTDKKPKEQIVDIDAADANNELAVVEYVEDIYKFYKLIESESQIHDYMDSQPEMNEKMRSILVDWLIEVHHKFELMPETLYLTINIIDRFLSVKTVPRRELQLVGISAMLIASKYEEIWAPEVNDFVCISDRAYSDQQIRNMEKAILGRLEWTLTVPTPYVFLVRFIKASIPDQEMEHMVYFYAELGLANYATMMYCSSMFAASSVYAARCALNKSPVWDETLKAYTGFSEAQLLDCAKLLASFHSMAAENKLIKAVYRKYSQPHRSGVAFRPPAKVLLAAAAS</sequence>
<dbReference type="FunFam" id="1.10.472.10:FF:000001">
    <property type="entry name" value="G2/mitotic-specific cyclin"/>
    <property type="match status" value="1"/>
</dbReference>
<evidence type="ECO:0000256" key="3">
    <source>
        <dbReference type="ARBA" id="ARBA00023127"/>
    </source>
</evidence>
<dbReference type="InterPro" id="IPR046965">
    <property type="entry name" value="Cyclin_A/B-like"/>
</dbReference>
<dbReference type="CDD" id="cd20567">
    <property type="entry name" value="CYCLIN_AtCycB-like_rpt1"/>
    <property type="match status" value="1"/>
</dbReference>
<proteinExistence type="inferred from homology"/>
<feature type="coiled-coil region" evidence="6">
    <location>
        <begin position="84"/>
        <end position="111"/>
    </location>
</feature>
<organism evidence="10 11">
    <name type="scientific">Vitis vinifera</name>
    <name type="common">Grape</name>
    <dbReference type="NCBI Taxonomy" id="29760"/>
    <lineage>
        <taxon>Eukaryota</taxon>
        <taxon>Viridiplantae</taxon>
        <taxon>Streptophyta</taxon>
        <taxon>Embryophyta</taxon>
        <taxon>Tracheophyta</taxon>
        <taxon>Spermatophyta</taxon>
        <taxon>Magnoliopsida</taxon>
        <taxon>eudicotyledons</taxon>
        <taxon>Gunneridae</taxon>
        <taxon>Pentapetalae</taxon>
        <taxon>rosids</taxon>
        <taxon>Vitales</taxon>
        <taxon>Vitaceae</taxon>
        <taxon>Viteae</taxon>
        <taxon>Vitis</taxon>
    </lineage>
</organism>
<comment type="similarity">
    <text evidence="1">Belongs to the cyclin family. Cyclin AB subfamily.</text>
</comment>
<evidence type="ECO:0000256" key="6">
    <source>
        <dbReference type="SAM" id="Coils"/>
    </source>
</evidence>
<feature type="region of interest" description="Disordered" evidence="7">
    <location>
        <begin position="154"/>
        <end position="178"/>
    </location>
</feature>
<keyword evidence="4" id="KW-0131">Cell cycle</keyword>
<dbReference type="SMART" id="SM01332">
    <property type="entry name" value="Cyclin_C"/>
    <property type="match status" value="1"/>
</dbReference>
<dbReference type="PANTHER" id="PTHR10177">
    <property type="entry name" value="CYCLINS"/>
    <property type="match status" value="1"/>
</dbReference>
<feature type="domain" description="Cyclin-like" evidence="8">
    <location>
        <begin position="356"/>
        <end position="438"/>
    </location>
</feature>
<feature type="domain" description="Cyclin C-terminal" evidence="9">
    <location>
        <begin position="352"/>
        <end position="470"/>
    </location>
</feature>
<dbReference type="Gene3D" id="1.10.472.10">
    <property type="entry name" value="Cyclin-like"/>
    <property type="match status" value="2"/>
</dbReference>